<dbReference type="RefSeq" id="WP_061865414.1">
    <property type="nucleotide sequence ID" value="NZ_KQ970794.1"/>
</dbReference>
<accession>A0A139RNS8</accession>
<dbReference type="Proteomes" id="UP000072989">
    <property type="component" value="Unassembled WGS sequence"/>
</dbReference>
<gene>
    <name evidence="2" type="ORF">SORDD17_00400</name>
</gene>
<reference evidence="2 3" key="1">
    <citation type="submission" date="2016-01" db="EMBL/GenBank/DDBJ databases">
        <title>Highly variable Streptococcus oralis are common among viridans streptococci isolated from primates.</title>
        <authorList>
            <person name="Denapaite D."/>
            <person name="Rieger M."/>
            <person name="Koendgen S."/>
            <person name="Brueckner R."/>
            <person name="Ochigava I."/>
            <person name="Kappeler P."/>
            <person name="Maetz-Rensing K."/>
            <person name="Leendertz F."/>
            <person name="Hakenbeck R."/>
        </authorList>
    </citation>
    <scope>NUCLEOTIDE SEQUENCE [LARGE SCALE GENOMIC DNA]</scope>
    <source>
        <strain evidence="2 3">DD17</strain>
    </source>
</reference>
<dbReference type="EMBL" id="LQZE01000080">
    <property type="protein sequence ID" value="KXU16391.1"/>
    <property type="molecule type" value="Genomic_DNA"/>
</dbReference>
<comment type="caution">
    <text evidence="2">The sequence shown here is derived from an EMBL/GenBank/DDBJ whole genome shotgun (WGS) entry which is preliminary data.</text>
</comment>
<dbReference type="PATRIC" id="fig|1303.87.peg.490"/>
<evidence type="ECO:0000313" key="2">
    <source>
        <dbReference type="EMBL" id="KXU16391.1"/>
    </source>
</evidence>
<dbReference type="AlphaFoldDB" id="A0A139RNS8"/>
<evidence type="ECO:0000259" key="1">
    <source>
        <dbReference type="Pfam" id="PF13274"/>
    </source>
</evidence>
<sequence>MNKEYYFDSVDVLIKHLLYKFSELSPLKLQKSLYFLFAFYAGTYSGRDEIGVKEENHDFPKYLFKGNFEAWTYGPVIRDVYQKNKNGEYHAKEYDFGDGPIDIEINNFINDVGSMIVKKSDFALVDRSHEDRSWKEAIEKGNSTPISMEDIANEYKEIIQSA</sequence>
<name>A0A139RNS8_STROR</name>
<dbReference type="InterPro" id="IPR025272">
    <property type="entry name" value="SocA_Panacea"/>
</dbReference>
<feature type="domain" description="Antitoxin SocA-like Panacea" evidence="1">
    <location>
        <begin position="59"/>
        <end position="135"/>
    </location>
</feature>
<dbReference type="Pfam" id="PF13274">
    <property type="entry name" value="SocA_Panacea"/>
    <property type="match status" value="1"/>
</dbReference>
<protein>
    <recommendedName>
        <fullName evidence="1">Antitoxin SocA-like Panacea domain-containing protein</fullName>
    </recommendedName>
</protein>
<proteinExistence type="predicted"/>
<organism evidence="2 3">
    <name type="scientific">Streptococcus oralis</name>
    <dbReference type="NCBI Taxonomy" id="1303"/>
    <lineage>
        <taxon>Bacteria</taxon>
        <taxon>Bacillati</taxon>
        <taxon>Bacillota</taxon>
        <taxon>Bacilli</taxon>
        <taxon>Lactobacillales</taxon>
        <taxon>Streptococcaceae</taxon>
        <taxon>Streptococcus</taxon>
    </lineage>
</organism>
<evidence type="ECO:0000313" key="3">
    <source>
        <dbReference type="Proteomes" id="UP000072989"/>
    </source>
</evidence>